<dbReference type="Proteomes" id="UP000275137">
    <property type="component" value="Unassembled WGS sequence"/>
</dbReference>
<dbReference type="SUPFAM" id="SSF53448">
    <property type="entry name" value="Nucleotide-diphospho-sugar transferases"/>
    <property type="match status" value="1"/>
</dbReference>
<organism evidence="3 4">
    <name type="scientific">Pseudomethylobacillus aquaticus</name>
    <dbReference type="NCBI Taxonomy" id="2676064"/>
    <lineage>
        <taxon>Bacteria</taxon>
        <taxon>Pseudomonadati</taxon>
        <taxon>Pseudomonadota</taxon>
        <taxon>Betaproteobacteria</taxon>
        <taxon>Nitrosomonadales</taxon>
        <taxon>Methylophilaceae</taxon>
        <taxon>Pseudomethylobacillus</taxon>
    </lineage>
</organism>
<keyword evidence="3" id="KW-0808">Transferase</keyword>
<dbReference type="InterPro" id="IPR025877">
    <property type="entry name" value="MobA-like_NTP_Trfase"/>
</dbReference>
<dbReference type="AlphaFoldDB" id="A0A3N0V0D5"/>
<gene>
    <name evidence="3" type="ORF">ED236_07480</name>
</gene>
<proteinExistence type="predicted"/>
<dbReference type="Pfam" id="PF12804">
    <property type="entry name" value="NTP_transf_3"/>
    <property type="match status" value="1"/>
</dbReference>
<feature type="domain" description="MobA-like NTP transferase" evidence="2">
    <location>
        <begin position="22"/>
        <end position="198"/>
    </location>
</feature>
<keyword evidence="4" id="KW-1185">Reference proteome</keyword>
<dbReference type="CDD" id="cd04182">
    <property type="entry name" value="GT_2_like_f"/>
    <property type="match status" value="1"/>
</dbReference>
<evidence type="ECO:0000259" key="2">
    <source>
        <dbReference type="Pfam" id="PF12804"/>
    </source>
</evidence>
<accession>A0A3N0V0D5</accession>
<dbReference type="GO" id="GO:0016779">
    <property type="term" value="F:nucleotidyltransferase activity"/>
    <property type="evidence" value="ECO:0007669"/>
    <property type="project" value="UniProtKB-ARBA"/>
</dbReference>
<dbReference type="InterPro" id="IPR029044">
    <property type="entry name" value="Nucleotide-diphossugar_trans"/>
</dbReference>
<protein>
    <submittedName>
        <fullName evidence="3">Nucleotidyltransferase family protein</fullName>
    </submittedName>
</protein>
<keyword evidence="1" id="KW-0460">Magnesium</keyword>
<reference evidence="3 4" key="1">
    <citation type="submission" date="2018-10" db="EMBL/GenBank/DDBJ databases">
        <authorList>
            <person name="Chen W.-M."/>
        </authorList>
    </citation>
    <scope>NUCLEOTIDE SEQUENCE [LARGE SCALE GENOMIC DNA]</scope>
    <source>
        <strain evidence="3 4">H-5</strain>
    </source>
</reference>
<dbReference type="Gene3D" id="3.90.550.10">
    <property type="entry name" value="Spore Coat Polysaccharide Biosynthesis Protein SpsA, Chain A"/>
    <property type="match status" value="1"/>
</dbReference>
<evidence type="ECO:0000256" key="1">
    <source>
        <dbReference type="ARBA" id="ARBA00022842"/>
    </source>
</evidence>
<comment type="caution">
    <text evidence="3">The sequence shown here is derived from an EMBL/GenBank/DDBJ whole genome shotgun (WGS) entry which is preliminary data.</text>
</comment>
<dbReference type="PANTHER" id="PTHR43777">
    <property type="entry name" value="MOLYBDENUM COFACTOR CYTIDYLYLTRANSFERASE"/>
    <property type="match status" value="1"/>
</dbReference>
<evidence type="ECO:0000313" key="4">
    <source>
        <dbReference type="Proteomes" id="UP000275137"/>
    </source>
</evidence>
<dbReference type="RefSeq" id="WP_123237332.1">
    <property type="nucleotide sequence ID" value="NZ_RJVP01000003.1"/>
</dbReference>
<name>A0A3N0V0D5_9PROT</name>
<dbReference type="PANTHER" id="PTHR43777:SF1">
    <property type="entry name" value="MOLYBDENUM COFACTOR CYTIDYLYLTRANSFERASE"/>
    <property type="match status" value="1"/>
</dbReference>
<sequence length="230" mass="23746">MPACPTHALPESGLVTVPAPVGILLAAGFSRRFGEADKLRQSLPDGQVLAVAAARNLLAALPLSYAIVRPENTRLAELLRGAGMQVLCCAPEAQGMADSLASAVRQIMAMAAPASFVIALADMPCIQPASIAAVRDALQAGASVVVPQHDDAVYASIEASVEAGRAQRGHPVGFSVRYAAELMALHGDVGARSLLKLHADQVQVITVNDAGILQDVDTPAALLALRPVQP</sequence>
<evidence type="ECO:0000313" key="3">
    <source>
        <dbReference type="EMBL" id="ROH86269.1"/>
    </source>
</evidence>
<dbReference type="EMBL" id="RJVP01000003">
    <property type="protein sequence ID" value="ROH86269.1"/>
    <property type="molecule type" value="Genomic_DNA"/>
</dbReference>